<protein>
    <recommendedName>
        <fullName evidence="4">Thrombospondin type 1 domain protein</fullName>
    </recommendedName>
</protein>
<dbReference type="AlphaFoldDB" id="A0A0D8Y8X0"/>
<proteinExistence type="predicted"/>
<accession>A0A0D8Y8X0</accession>
<evidence type="ECO:0000313" key="3">
    <source>
        <dbReference type="Proteomes" id="UP000053766"/>
    </source>
</evidence>
<sequence>MPHILDRKSLYPKFRRRVTEAGRARSFGVQTVINDKDKDSWNRLSSTVNPQQLTTSSSIVSNQAKPDELLKEIEALETLMSEVEKKMKVARNETLSKQQIKPPAIDRPLKFRHNVDVQYKKVPSSEHRTSSSVSITKKQSALDLSLVPSESGYLPMASVSRQEFHQQPIHLITDTDMIIAVSKWSEWNEWAECFCEKQVRTRQCIYFGSLSQGCEGDSHESRDCTGGWCPKSTSPSSKTKQTELQRQTFRDLCNRYGQPEFDKLVTFMIFLSNL</sequence>
<dbReference type="PROSITE" id="PS50092">
    <property type="entry name" value="TSP1"/>
    <property type="match status" value="1"/>
</dbReference>
<evidence type="ECO:0000313" key="2">
    <source>
        <dbReference type="EMBL" id="KJH52434.1"/>
    </source>
</evidence>
<gene>
    <name evidence="2" type="ORF">DICVIV_01411</name>
</gene>
<dbReference type="OrthoDB" id="5855345at2759"/>
<feature type="compositionally biased region" description="Low complexity" evidence="1">
    <location>
        <begin position="230"/>
        <end position="239"/>
    </location>
</feature>
<reference evidence="3" key="2">
    <citation type="journal article" date="2016" name="Sci. Rep.">
        <title>Dictyocaulus viviparus genome, variome and transcriptome elucidate lungworm biology and support future intervention.</title>
        <authorList>
            <person name="McNulty S.N."/>
            <person name="Strube C."/>
            <person name="Rosa B.A."/>
            <person name="Martin J.C."/>
            <person name="Tyagi R."/>
            <person name="Choi Y.J."/>
            <person name="Wang Q."/>
            <person name="Hallsworth Pepin K."/>
            <person name="Zhang X."/>
            <person name="Ozersky P."/>
            <person name="Wilson R.K."/>
            <person name="Sternberg P.W."/>
            <person name="Gasser R.B."/>
            <person name="Mitreva M."/>
        </authorList>
    </citation>
    <scope>NUCLEOTIDE SEQUENCE [LARGE SCALE GENOMIC DNA]</scope>
    <source>
        <strain evidence="3">HannoverDv2000</strain>
    </source>
</reference>
<dbReference type="EMBL" id="KN716165">
    <property type="protein sequence ID" value="KJH52434.1"/>
    <property type="molecule type" value="Genomic_DNA"/>
</dbReference>
<organism evidence="2 3">
    <name type="scientific">Dictyocaulus viviparus</name>
    <name type="common">Bovine lungworm</name>
    <dbReference type="NCBI Taxonomy" id="29172"/>
    <lineage>
        <taxon>Eukaryota</taxon>
        <taxon>Metazoa</taxon>
        <taxon>Ecdysozoa</taxon>
        <taxon>Nematoda</taxon>
        <taxon>Chromadorea</taxon>
        <taxon>Rhabditida</taxon>
        <taxon>Rhabditina</taxon>
        <taxon>Rhabditomorpha</taxon>
        <taxon>Strongyloidea</taxon>
        <taxon>Metastrongylidae</taxon>
        <taxon>Dictyocaulus</taxon>
    </lineage>
</organism>
<dbReference type="InterPro" id="IPR000884">
    <property type="entry name" value="TSP1_rpt"/>
</dbReference>
<dbReference type="Proteomes" id="UP000053766">
    <property type="component" value="Unassembled WGS sequence"/>
</dbReference>
<evidence type="ECO:0000256" key="1">
    <source>
        <dbReference type="SAM" id="MobiDB-lite"/>
    </source>
</evidence>
<evidence type="ECO:0008006" key="4">
    <source>
        <dbReference type="Google" id="ProtNLM"/>
    </source>
</evidence>
<reference evidence="2 3" key="1">
    <citation type="submission" date="2013-11" db="EMBL/GenBank/DDBJ databases">
        <title>Draft genome of the bovine lungworm Dictyocaulus viviparus.</title>
        <authorList>
            <person name="Mitreva M."/>
        </authorList>
    </citation>
    <scope>NUCLEOTIDE SEQUENCE [LARGE SCALE GENOMIC DNA]</scope>
    <source>
        <strain evidence="2 3">HannoverDv2000</strain>
    </source>
</reference>
<feature type="region of interest" description="Disordered" evidence="1">
    <location>
        <begin position="217"/>
        <end position="241"/>
    </location>
</feature>
<name>A0A0D8Y8X0_DICVI</name>
<keyword evidence="3" id="KW-1185">Reference proteome</keyword>